<dbReference type="Proteomes" id="UP001430172">
    <property type="component" value="Unassembled WGS sequence"/>
</dbReference>
<reference evidence="3" key="1">
    <citation type="submission" date="2021-02" db="EMBL/GenBank/DDBJ databases">
        <title>Phycicoccus sp. MQZ13P-5T, whole genome shotgun sequence.</title>
        <authorList>
            <person name="Tuo L."/>
        </authorList>
    </citation>
    <scope>NUCLEOTIDE SEQUENCE</scope>
    <source>
        <strain evidence="3">MQZ13P-5</strain>
    </source>
</reference>
<accession>A0ABS2CQG5</accession>
<dbReference type="PROSITE" id="PS51257">
    <property type="entry name" value="PROKAR_LIPOPROTEIN"/>
    <property type="match status" value="1"/>
</dbReference>
<keyword evidence="2" id="KW-0732">Signal</keyword>
<evidence type="ECO:0000313" key="4">
    <source>
        <dbReference type="Proteomes" id="UP001430172"/>
    </source>
</evidence>
<evidence type="ECO:0000256" key="1">
    <source>
        <dbReference type="SAM" id="MobiDB-lite"/>
    </source>
</evidence>
<sequence length="195" mass="19447">MRWAASAACAVLALGACTGEGSDDATPSASASSGGSAGPSATSSAPTTPSEIPSPATAPPTLATDAPGRQDSVLARLPGSSKTGCVEVGTQRDVRSGPMAAGNFADARAAFKASPSAAFPLYVIPVDVSDEKAALSVTVAQRDGSEAKTVKSATTQTAEQWKYHLVQLSVPAAGTWRITATSGAAKGCWDVSFTS</sequence>
<dbReference type="RefSeq" id="WP_204132547.1">
    <property type="nucleotide sequence ID" value="NZ_JAFDVD010000021.1"/>
</dbReference>
<feature type="chain" id="PRO_5045244718" description="Lipoprotein" evidence="2">
    <location>
        <begin position="19"/>
        <end position="195"/>
    </location>
</feature>
<protein>
    <recommendedName>
        <fullName evidence="5">Lipoprotein</fullName>
    </recommendedName>
</protein>
<keyword evidence="4" id="KW-1185">Reference proteome</keyword>
<evidence type="ECO:0000313" key="3">
    <source>
        <dbReference type="EMBL" id="MBM6402075.1"/>
    </source>
</evidence>
<organism evidence="3 4">
    <name type="scientific">Phycicoccus sonneratiae</name>
    <dbReference type="NCBI Taxonomy" id="2807628"/>
    <lineage>
        <taxon>Bacteria</taxon>
        <taxon>Bacillati</taxon>
        <taxon>Actinomycetota</taxon>
        <taxon>Actinomycetes</taxon>
        <taxon>Micrococcales</taxon>
        <taxon>Intrasporangiaceae</taxon>
        <taxon>Phycicoccus</taxon>
    </lineage>
</organism>
<feature type="signal peptide" evidence="2">
    <location>
        <begin position="1"/>
        <end position="18"/>
    </location>
</feature>
<dbReference type="EMBL" id="JAFDVD010000021">
    <property type="protein sequence ID" value="MBM6402075.1"/>
    <property type="molecule type" value="Genomic_DNA"/>
</dbReference>
<comment type="caution">
    <text evidence="3">The sequence shown here is derived from an EMBL/GenBank/DDBJ whole genome shotgun (WGS) entry which is preliminary data.</text>
</comment>
<proteinExistence type="predicted"/>
<evidence type="ECO:0000256" key="2">
    <source>
        <dbReference type="SAM" id="SignalP"/>
    </source>
</evidence>
<feature type="region of interest" description="Disordered" evidence="1">
    <location>
        <begin position="20"/>
        <end position="67"/>
    </location>
</feature>
<name>A0ABS2CQG5_9MICO</name>
<feature type="compositionally biased region" description="Low complexity" evidence="1">
    <location>
        <begin position="25"/>
        <end position="67"/>
    </location>
</feature>
<gene>
    <name evidence="3" type="ORF">JQN70_16880</name>
</gene>
<evidence type="ECO:0008006" key="5">
    <source>
        <dbReference type="Google" id="ProtNLM"/>
    </source>
</evidence>